<evidence type="ECO:0000256" key="2">
    <source>
        <dbReference type="ARBA" id="ARBA00023235"/>
    </source>
</evidence>
<protein>
    <submittedName>
        <fullName evidence="4">Galactose mutarotase</fullName>
    </submittedName>
</protein>
<dbReference type="EMBL" id="WITJ01000002">
    <property type="protein sequence ID" value="MQW38593.1"/>
    <property type="molecule type" value="Genomic_DNA"/>
</dbReference>
<comment type="similarity">
    <text evidence="1">Belongs to the aldose epimerase family.</text>
</comment>
<dbReference type="GO" id="GO:0033499">
    <property type="term" value="P:galactose catabolic process via UDP-galactose, Leloir pathway"/>
    <property type="evidence" value="ECO:0007669"/>
    <property type="project" value="TreeGrafter"/>
</dbReference>
<keyword evidence="5" id="KW-1185">Reference proteome</keyword>
<gene>
    <name evidence="4" type="ORF">GHI93_01340</name>
</gene>
<dbReference type="Pfam" id="PF01263">
    <property type="entry name" value="Aldose_epim"/>
    <property type="match status" value="1"/>
</dbReference>
<evidence type="ECO:0000313" key="4">
    <source>
        <dbReference type="EMBL" id="MQW38593.1"/>
    </source>
</evidence>
<comment type="caution">
    <text evidence="4">The sequence shown here is derived from an EMBL/GenBank/DDBJ whole genome shotgun (WGS) entry which is preliminary data.</text>
</comment>
<dbReference type="GO" id="GO:0030246">
    <property type="term" value="F:carbohydrate binding"/>
    <property type="evidence" value="ECO:0007669"/>
    <property type="project" value="InterPro"/>
</dbReference>
<evidence type="ECO:0000256" key="3">
    <source>
        <dbReference type="ARBA" id="ARBA00023277"/>
    </source>
</evidence>
<evidence type="ECO:0000313" key="5">
    <source>
        <dbReference type="Proteomes" id="UP000439550"/>
    </source>
</evidence>
<dbReference type="Gene3D" id="2.70.98.10">
    <property type="match status" value="1"/>
</dbReference>
<dbReference type="Proteomes" id="UP000439550">
    <property type="component" value="Unassembled WGS sequence"/>
</dbReference>
<keyword evidence="3" id="KW-0119">Carbohydrate metabolism</keyword>
<reference evidence="4 5" key="1">
    <citation type="submission" date="2019-10" db="EMBL/GenBank/DDBJ databases">
        <authorList>
            <person name="Dong K."/>
        </authorList>
    </citation>
    <scope>NUCLEOTIDE SEQUENCE [LARGE SCALE GENOMIC DNA]</scope>
    <source>
        <strain evidence="4 5">DSM 28960</strain>
    </source>
</reference>
<dbReference type="RefSeq" id="WP_153494892.1">
    <property type="nucleotide sequence ID" value="NZ_CBCRWP010000002.1"/>
</dbReference>
<dbReference type="InterPro" id="IPR047215">
    <property type="entry name" value="Galactose_mutarotase-like"/>
</dbReference>
<dbReference type="InterPro" id="IPR008183">
    <property type="entry name" value="Aldose_1/G6P_1-epimerase"/>
</dbReference>
<accession>A0A7X1Z6M0</accession>
<keyword evidence="2" id="KW-0413">Isomerase</keyword>
<dbReference type="PANTHER" id="PTHR10091:SF0">
    <property type="entry name" value="GALACTOSE MUTAROTASE"/>
    <property type="match status" value="1"/>
</dbReference>
<dbReference type="InterPro" id="IPR014718">
    <property type="entry name" value="GH-type_carb-bd"/>
</dbReference>
<sequence length="337" mass="37742">MANEIQEKEIILASGRAIKVITLSNGQLTIVVHNFGARLHQLYAPDKNGTFENILLSKDNSDSYENDNGYYGVICGPVAGRIANASFGEVTLVANEGRNTLHSGPNGWEYQIWDYNTSVNEKGPAITLRLKDTFSEFPGEIEVEVTYQLSGSTLIVEMAGQSNQDTVFNPAFHPYFNLTADHSDTLNHVLYTTADQLVETNKENIPTGRLINVDDTIYNLKESVIIKDIISEIPQGFDDCFVFPNDESKKSLTLLDPKSGRKLKCETDRQAVVIYTATNPEKSLVNGKMMSPNRGIAIEFQELPDLVHHSEWGSIELKKGIKKKYRSKYHFSLFDKL</sequence>
<dbReference type="AlphaFoldDB" id="A0A7X1Z6M0"/>
<dbReference type="GO" id="GO:0004034">
    <property type="term" value="F:aldose 1-epimerase activity"/>
    <property type="evidence" value="ECO:0007669"/>
    <property type="project" value="TreeGrafter"/>
</dbReference>
<dbReference type="GO" id="GO:0006006">
    <property type="term" value="P:glucose metabolic process"/>
    <property type="evidence" value="ECO:0007669"/>
    <property type="project" value="TreeGrafter"/>
</dbReference>
<dbReference type="OrthoDB" id="9779408at2"/>
<proteinExistence type="inferred from homology"/>
<organism evidence="4 5">
    <name type="scientific">Lactococcus hircilactis</name>
    <dbReference type="NCBI Taxonomy" id="1494462"/>
    <lineage>
        <taxon>Bacteria</taxon>
        <taxon>Bacillati</taxon>
        <taxon>Bacillota</taxon>
        <taxon>Bacilli</taxon>
        <taxon>Lactobacillales</taxon>
        <taxon>Streptococcaceae</taxon>
        <taxon>Lactococcus</taxon>
    </lineage>
</organism>
<dbReference type="GO" id="GO:0005737">
    <property type="term" value="C:cytoplasm"/>
    <property type="evidence" value="ECO:0007669"/>
    <property type="project" value="TreeGrafter"/>
</dbReference>
<dbReference type="InterPro" id="IPR011013">
    <property type="entry name" value="Gal_mutarotase_sf_dom"/>
</dbReference>
<evidence type="ECO:0000256" key="1">
    <source>
        <dbReference type="ARBA" id="ARBA00006206"/>
    </source>
</evidence>
<name>A0A7X1Z6M0_9LACT</name>
<dbReference type="SUPFAM" id="SSF74650">
    <property type="entry name" value="Galactose mutarotase-like"/>
    <property type="match status" value="1"/>
</dbReference>
<dbReference type="CDD" id="cd09019">
    <property type="entry name" value="galactose_mutarotase_like"/>
    <property type="match status" value="1"/>
</dbReference>
<dbReference type="PANTHER" id="PTHR10091">
    <property type="entry name" value="ALDOSE-1-EPIMERASE"/>
    <property type="match status" value="1"/>
</dbReference>